<organism evidence="1 2">
    <name type="scientific">Methylobacterium oryzae</name>
    <dbReference type="NCBI Taxonomy" id="334852"/>
    <lineage>
        <taxon>Bacteria</taxon>
        <taxon>Pseudomonadati</taxon>
        <taxon>Pseudomonadota</taxon>
        <taxon>Alphaproteobacteria</taxon>
        <taxon>Hyphomicrobiales</taxon>
        <taxon>Methylobacteriaceae</taxon>
        <taxon>Methylobacterium</taxon>
    </lineage>
</organism>
<protein>
    <submittedName>
        <fullName evidence="1">Uncharacterized protein</fullName>
    </submittedName>
</protein>
<dbReference type="Proteomes" id="UP001355206">
    <property type="component" value="Unassembled WGS sequence"/>
</dbReference>
<accession>A0ABU7TXA4</accession>
<evidence type="ECO:0000313" key="1">
    <source>
        <dbReference type="EMBL" id="MEE7494453.1"/>
    </source>
</evidence>
<reference evidence="1 2" key="1">
    <citation type="journal article" date="2012" name="Genet. Mol. Biol.">
        <title>Analysis of 16S rRNA and mxaF genes revealing insights into Methylobacterium niche-specific plant association.</title>
        <authorList>
            <person name="Dourado M.N."/>
            <person name="Andreote F.D."/>
            <person name="Dini-Andreote F."/>
            <person name="Conti R."/>
            <person name="Araujo J.M."/>
            <person name="Araujo W.L."/>
        </authorList>
    </citation>
    <scope>NUCLEOTIDE SEQUENCE [LARGE SCALE GENOMIC DNA]</scope>
    <source>
        <strain evidence="1 2">TC3-10</strain>
    </source>
</reference>
<sequence length="72" mass="7229">MAGTAPSPCAVEPLAGRCGVCGLGYGGVLGRDAGVLRLDRARWRALCPGAAWLTVPASCAGLRASFGARARS</sequence>
<name>A0ABU7TXA4_9HYPH</name>
<evidence type="ECO:0000313" key="2">
    <source>
        <dbReference type="Proteomes" id="UP001355206"/>
    </source>
</evidence>
<proteinExistence type="predicted"/>
<comment type="caution">
    <text evidence="1">The sequence shown here is derived from an EMBL/GenBank/DDBJ whole genome shotgun (WGS) entry which is preliminary data.</text>
</comment>
<gene>
    <name evidence="1" type="ORF">MOTC310_30140</name>
</gene>
<dbReference type="EMBL" id="MLCA01000016">
    <property type="protein sequence ID" value="MEE7494453.1"/>
    <property type="molecule type" value="Genomic_DNA"/>
</dbReference>
<keyword evidence="2" id="KW-1185">Reference proteome</keyword>